<evidence type="ECO:0000313" key="3">
    <source>
        <dbReference type="EMBL" id="OVZ78491.1"/>
    </source>
</evidence>
<dbReference type="Gene3D" id="1.10.443.10">
    <property type="entry name" value="Intergrase catalytic core"/>
    <property type="match status" value="1"/>
</dbReference>
<dbReference type="PROSITE" id="PS51899">
    <property type="entry name" value="TYR_RECOMBINASE_FLP"/>
    <property type="match status" value="1"/>
</dbReference>
<dbReference type="Proteomes" id="UP000196440">
    <property type="component" value="Unassembled WGS sequence"/>
</dbReference>
<dbReference type="InterPro" id="IPR011010">
    <property type="entry name" value="DNA_brk_join_enz"/>
</dbReference>
<comment type="caution">
    <text evidence="3">The sequence shown here is derived from an EMBL/GenBank/DDBJ whole genome shotgun (WGS) entry which is preliminary data.</text>
</comment>
<dbReference type="InterPro" id="IPR005626">
    <property type="entry name" value="Recombinase_Flp_C"/>
</dbReference>
<dbReference type="AlphaFoldDB" id="A0A208ZDF7"/>
<feature type="domain" description="Tyr recombinase Flp-type" evidence="2">
    <location>
        <begin position="1"/>
        <end position="125"/>
    </location>
</feature>
<accession>A0A208ZDF7</accession>
<dbReference type="Pfam" id="PF05202">
    <property type="entry name" value="Flp_C"/>
    <property type="match status" value="1"/>
</dbReference>
<evidence type="ECO:0000259" key="2">
    <source>
        <dbReference type="PROSITE" id="PS51899"/>
    </source>
</evidence>
<gene>
    <name evidence="3" type="ORF">CBW57_23855</name>
</gene>
<proteinExistence type="predicted"/>
<organism evidence="3 4">
    <name type="scientific">Yersinia intermedia</name>
    <dbReference type="NCBI Taxonomy" id="631"/>
    <lineage>
        <taxon>Bacteria</taxon>
        <taxon>Pseudomonadati</taxon>
        <taxon>Pseudomonadota</taxon>
        <taxon>Gammaproteobacteria</taxon>
        <taxon>Enterobacterales</taxon>
        <taxon>Yersiniaceae</taxon>
        <taxon>Yersinia</taxon>
    </lineage>
</organism>
<dbReference type="GO" id="GO:0006310">
    <property type="term" value="P:DNA recombination"/>
    <property type="evidence" value="ECO:0007669"/>
    <property type="project" value="UniProtKB-KW"/>
</dbReference>
<dbReference type="GO" id="GO:0003677">
    <property type="term" value="F:DNA binding"/>
    <property type="evidence" value="ECO:0007669"/>
    <property type="project" value="InterPro"/>
</dbReference>
<sequence>MKNGPKSHIGRHLMTSFLSMKGLTELTNVVGNWSDKRASAVARTTYTHQITAIPDHYFALVSRYYAYDPISKEMIALKDETNPIEEWQHIEQLKGSAEGSIRYPAWNGIISQEVLDYLSSYINRRI</sequence>
<reference evidence="3 4" key="1">
    <citation type="submission" date="2017-05" db="EMBL/GenBank/DDBJ databases">
        <title>Whole genome sequencing of Yersinia kristensenii.</title>
        <authorList>
            <person name="Campioni F."/>
        </authorList>
    </citation>
    <scope>NUCLEOTIDE SEQUENCE [LARGE SCALE GENOMIC DNA]</scope>
    <source>
        <strain evidence="3 4">CFSAN060536</strain>
    </source>
</reference>
<keyword evidence="1" id="KW-0233">DNA recombination</keyword>
<dbReference type="GO" id="GO:0015074">
    <property type="term" value="P:DNA integration"/>
    <property type="evidence" value="ECO:0007669"/>
    <property type="project" value="InterPro"/>
</dbReference>
<dbReference type="SUPFAM" id="SSF56349">
    <property type="entry name" value="DNA breaking-rejoining enzymes"/>
    <property type="match status" value="1"/>
</dbReference>
<dbReference type="EMBL" id="NHOI01000068">
    <property type="protein sequence ID" value="OVZ78491.1"/>
    <property type="molecule type" value="Genomic_DNA"/>
</dbReference>
<name>A0A208ZDF7_YERIN</name>
<dbReference type="InterPro" id="IPR013762">
    <property type="entry name" value="Integrase-like_cat_sf"/>
</dbReference>
<evidence type="ECO:0000256" key="1">
    <source>
        <dbReference type="ARBA" id="ARBA00023172"/>
    </source>
</evidence>
<evidence type="ECO:0000313" key="4">
    <source>
        <dbReference type="Proteomes" id="UP000196440"/>
    </source>
</evidence>
<protein>
    <recommendedName>
        <fullName evidence="2">Tyr recombinase Flp-type domain-containing protein</fullName>
    </recommendedName>
</protein>